<evidence type="ECO:0000313" key="8">
    <source>
        <dbReference type="EnsemblMetazoa" id="tetur21g01850.1"/>
    </source>
</evidence>
<dbReference type="Proteomes" id="UP000015104">
    <property type="component" value="Unassembled WGS sequence"/>
</dbReference>
<feature type="transmembrane region" description="Helical" evidence="6">
    <location>
        <begin position="60"/>
        <end position="78"/>
    </location>
</feature>
<dbReference type="OMA" id="NNYYLCY"/>
<dbReference type="PANTHER" id="PTHR20952:SF0">
    <property type="entry name" value="ADP-RIBOSYLATION FACTOR-LIKE PROTEIN 6-INTERACTING PROTEIN 1"/>
    <property type="match status" value="1"/>
</dbReference>
<keyword evidence="9" id="KW-1185">Reference proteome</keyword>
<evidence type="ECO:0000313" key="9">
    <source>
        <dbReference type="Proteomes" id="UP000015104"/>
    </source>
</evidence>
<dbReference type="GO" id="GO:0016020">
    <property type="term" value="C:membrane"/>
    <property type="evidence" value="ECO:0007669"/>
    <property type="project" value="UniProtKB-SubCell"/>
</dbReference>
<reference evidence="9" key="1">
    <citation type="submission" date="2011-08" db="EMBL/GenBank/DDBJ databases">
        <authorList>
            <person name="Rombauts S."/>
        </authorList>
    </citation>
    <scope>NUCLEOTIDE SEQUENCE</scope>
    <source>
        <strain evidence="9">London</strain>
    </source>
</reference>
<comment type="subcellular location">
    <subcellularLocation>
        <location evidence="1">Membrane</location>
        <topology evidence="1">Multi-pass membrane protein</topology>
    </subcellularLocation>
</comment>
<protein>
    <recommendedName>
        <fullName evidence="7">RETREG1-3/ARL6IP-like N-terminal reticulon-homology domain-containing protein</fullName>
    </recommendedName>
</protein>
<gene>
    <name evidence="8" type="primary">107367312</name>
</gene>
<dbReference type="OrthoDB" id="10540145at2759"/>
<evidence type="ECO:0000256" key="3">
    <source>
        <dbReference type="ARBA" id="ARBA00022989"/>
    </source>
</evidence>
<feature type="transmembrane region" description="Helical" evidence="6">
    <location>
        <begin position="127"/>
        <end position="144"/>
    </location>
</feature>
<feature type="transmembrane region" description="Helical" evidence="6">
    <location>
        <begin position="37"/>
        <end position="54"/>
    </location>
</feature>
<feature type="compositionally biased region" description="Low complexity" evidence="5">
    <location>
        <begin position="215"/>
        <end position="228"/>
    </location>
</feature>
<dbReference type="InterPro" id="IPR057282">
    <property type="entry name" value="RETREG1-3-like_RHD"/>
</dbReference>
<dbReference type="KEGG" id="tut:107367312"/>
<reference evidence="8" key="2">
    <citation type="submission" date="2015-06" db="UniProtKB">
        <authorList>
            <consortium name="EnsemblMetazoa"/>
        </authorList>
    </citation>
    <scope>IDENTIFICATION</scope>
</reference>
<evidence type="ECO:0000256" key="1">
    <source>
        <dbReference type="ARBA" id="ARBA00004141"/>
    </source>
</evidence>
<proteinExistence type="predicted"/>
<feature type="compositionally biased region" description="Pro residues" evidence="5">
    <location>
        <begin position="191"/>
        <end position="214"/>
    </location>
</feature>
<keyword evidence="3 6" id="KW-1133">Transmembrane helix</keyword>
<sequence length="242" mass="26659">MSSGPMIPWKTKFTVALSEHKFLFSQLWRLMIWEKPFHPVITFLVVTILFWIISISKATVITTAAAVGILCVLVDFAGPGIYHSLEPHFGPARDLDYDAFCGYLSLPIKLLDTGIHKLIEMKRRQKAVLSGSLAGVLFITIFIGRINNYYLCYLSILSYLMAPGALKRAGINVNDYTRLGGPSTSMTSSPSPSPSPSPISPIRPPTPPPPPPPSINRFPSPSSSPMNKNLKDLKEDSKDDDD</sequence>
<evidence type="ECO:0000256" key="5">
    <source>
        <dbReference type="SAM" id="MobiDB-lite"/>
    </source>
</evidence>
<feature type="region of interest" description="Disordered" evidence="5">
    <location>
        <begin position="181"/>
        <end position="242"/>
    </location>
</feature>
<evidence type="ECO:0000256" key="4">
    <source>
        <dbReference type="ARBA" id="ARBA00023136"/>
    </source>
</evidence>
<keyword evidence="4 6" id="KW-0472">Membrane</keyword>
<accession>T1KU24</accession>
<dbReference type="EnsemblMetazoa" id="tetur21g01850.1">
    <property type="protein sequence ID" value="tetur21g01850.1"/>
    <property type="gene ID" value="tetur21g01850"/>
</dbReference>
<evidence type="ECO:0000256" key="6">
    <source>
        <dbReference type="SAM" id="Phobius"/>
    </source>
</evidence>
<organism evidence="8 9">
    <name type="scientific">Tetranychus urticae</name>
    <name type="common">Two-spotted spider mite</name>
    <dbReference type="NCBI Taxonomy" id="32264"/>
    <lineage>
        <taxon>Eukaryota</taxon>
        <taxon>Metazoa</taxon>
        <taxon>Ecdysozoa</taxon>
        <taxon>Arthropoda</taxon>
        <taxon>Chelicerata</taxon>
        <taxon>Arachnida</taxon>
        <taxon>Acari</taxon>
        <taxon>Acariformes</taxon>
        <taxon>Trombidiformes</taxon>
        <taxon>Prostigmata</taxon>
        <taxon>Eleutherengona</taxon>
        <taxon>Raphignathae</taxon>
        <taxon>Tetranychoidea</taxon>
        <taxon>Tetranychidae</taxon>
        <taxon>Tetranychus</taxon>
    </lineage>
</organism>
<dbReference type="HOGENOM" id="CLU_1148515_0_0_1"/>
<evidence type="ECO:0000256" key="2">
    <source>
        <dbReference type="ARBA" id="ARBA00022692"/>
    </source>
</evidence>
<feature type="domain" description="RETREG1-3/ARL6IP-like N-terminal reticulon-homology" evidence="7">
    <location>
        <begin position="23"/>
        <end position="168"/>
    </location>
</feature>
<dbReference type="Pfam" id="PF24456">
    <property type="entry name" value="RHD_RETREG1-3"/>
    <property type="match status" value="1"/>
</dbReference>
<name>T1KU24_TETUR</name>
<feature type="compositionally biased region" description="Basic and acidic residues" evidence="5">
    <location>
        <begin position="229"/>
        <end position="242"/>
    </location>
</feature>
<dbReference type="AlphaFoldDB" id="T1KU24"/>
<dbReference type="GO" id="GO:0005783">
    <property type="term" value="C:endoplasmic reticulum"/>
    <property type="evidence" value="ECO:0007669"/>
    <property type="project" value="UniProtKB-ARBA"/>
</dbReference>
<keyword evidence="2 6" id="KW-0812">Transmembrane</keyword>
<dbReference type="PANTHER" id="PTHR20952">
    <property type="entry name" value="ADP-RIBOSYLATION-LIKE FACTOR 6-INTERACTING PROTEIN"/>
    <property type="match status" value="1"/>
</dbReference>
<evidence type="ECO:0000259" key="7">
    <source>
        <dbReference type="Pfam" id="PF24456"/>
    </source>
</evidence>
<dbReference type="InterPro" id="IPR052114">
    <property type="entry name" value="ER_autophagy_membrane_reg"/>
</dbReference>
<dbReference type="EMBL" id="CAEY01000548">
    <property type="status" value="NOT_ANNOTATED_CDS"/>
    <property type="molecule type" value="Genomic_DNA"/>
</dbReference>